<feature type="transmembrane region" description="Helical" evidence="1">
    <location>
        <begin position="26"/>
        <end position="46"/>
    </location>
</feature>
<dbReference type="KEGG" id="cms:CMS1946"/>
<evidence type="ECO:0000256" key="1">
    <source>
        <dbReference type="SAM" id="Phobius"/>
    </source>
</evidence>
<name>B0REF1_CLASE</name>
<dbReference type="AlphaFoldDB" id="B0REF1"/>
<dbReference type="Proteomes" id="UP000001318">
    <property type="component" value="Chromosome"/>
</dbReference>
<evidence type="ECO:0000313" key="3">
    <source>
        <dbReference type="Proteomes" id="UP000001318"/>
    </source>
</evidence>
<sequence>MVAGLFAGALLPQAGGLRDEVGTAHLLHLLWIYPLLFLAGTVVDAVGKHVRGSRPAGVIGSGVELVVLWAILSLMLGVYFARAEGAVLAAGIAMLVYWPFVKGMERKTARRDAEQDSPPDGVATG</sequence>
<dbReference type="EMBL" id="AM849034">
    <property type="protein sequence ID" value="CAQ02043.1"/>
    <property type="molecule type" value="Genomic_DNA"/>
</dbReference>
<evidence type="ECO:0000313" key="2">
    <source>
        <dbReference type="EMBL" id="CAQ02043.1"/>
    </source>
</evidence>
<protein>
    <submittedName>
        <fullName evidence="2">Integral membrane protein</fullName>
    </submittedName>
</protein>
<feature type="transmembrane region" description="Helical" evidence="1">
    <location>
        <begin position="85"/>
        <end position="101"/>
    </location>
</feature>
<proteinExistence type="predicted"/>
<keyword evidence="3" id="KW-1185">Reference proteome</keyword>
<keyword evidence="1" id="KW-0472">Membrane</keyword>
<accession>B0REF1</accession>
<feature type="transmembrane region" description="Helical" evidence="1">
    <location>
        <begin position="58"/>
        <end position="79"/>
    </location>
</feature>
<keyword evidence="1" id="KW-1133">Transmembrane helix</keyword>
<organism evidence="2 3">
    <name type="scientific">Clavibacter sepedonicus</name>
    <name type="common">Clavibacter michiganensis subsp. sepedonicus</name>
    <dbReference type="NCBI Taxonomy" id="31964"/>
    <lineage>
        <taxon>Bacteria</taxon>
        <taxon>Bacillati</taxon>
        <taxon>Actinomycetota</taxon>
        <taxon>Actinomycetes</taxon>
        <taxon>Micrococcales</taxon>
        <taxon>Microbacteriaceae</taxon>
        <taxon>Clavibacter</taxon>
    </lineage>
</organism>
<reference evidence="2 3" key="1">
    <citation type="journal article" date="2008" name="J. Bacteriol.">
        <title>Genome of the actinomycete plant pathogen Clavibacter michiganensis subsp. sepedonicus suggests recent niche adaptation.</title>
        <authorList>
            <person name="Bentley S.D."/>
            <person name="Corton C."/>
            <person name="Brown S.E."/>
            <person name="Barron A."/>
            <person name="Clark L."/>
            <person name="Doggett J."/>
            <person name="Harris B."/>
            <person name="Ormond D."/>
            <person name="Quail M.A."/>
            <person name="May G."/>
            <person name="Francis D."/>
            <person name="Knudson D."/>
            <person name="Parkhill J."/>
            <person name="Ishimaru C.A."/>
        </authorList>
    </citation>
    <scope>NUCLEOTIDE SEQUENCE [LARGE SCALE GENOMIC DNA]</scope>
    <source>
        <strain evidence="3">ATCC 33113 / DSM 20744 / JCM 9667 / LMG 2889 / ICMP 2535 / C-1</strain>
    </source>
</reference>
<dbReference type="HOGENOM" id="CLU_1988711_0_0_11"/>
<keyword evidence="1" id="KW-0812">Transmembrane</keyword>
<gene>
    <name evidence="2" type="ordered locus">CMS1946</name>
</gene>